<dbReference type="InterPro" id="IPR028587">
    <property type="entry name" value="AK2"/>
</dbReference>
<evidence type="ECO:0000256" key="4">
    <source>
        <dbReference type="ARBA" id="ARBA00022840"/>
    </source>
</evidence>
<feature type="binding site" evidence="6">
    <location>
        <position position="67"/>
    </location>
    <ligand>
        <name>AMP</name>
        <dbReference type="ChEBI" id="CHEBI:456215"/>
    </ligand>
</feature>
<dbReference type="InterPro" id="IPR033690">
    <property type="entry name" value="Adenylat_kinase_CS"/>
</dbReference>
<evidence type="ECO:0000256" key="7">
    <source>
        <dbReference type="SAM" id="MobiDB-lite"/>
    </source>
</evidence>
<proteinExistence type="inferred from homology"/>
<feature type="region of interest" description="Disordered" evidence="7">
    <location>
        <begin position="1"/>
        <end position="33"/>
    </location>
</feature>
<dbReference type="PROSITE" id="PS00113">
    <property type="entry name" value="ADENYLATE_KINASE"/>
    <property type="match status" value="1"/>
</dbReference>
<dbReference type="GO" id="GO:0005524">
    <property type="term" value="F:ATP binding"/>
    <property type="evidence" value="ECO:0007669"/>
    <property type="project" value="UniProtKB-KW"/>
</dbReference>
<dbReference type="HAMAP" id="MF_03168">
    <property type="entry name" value="Adenylate_kinase_AK2"/>
    <property type="match status" value="1"/>
</dbReference>
<evidence type="ECO:0000256" key="2">
    <source>
        <dbReference type="ARBA" id="ARBA00022741"/>
    </source>
</evidence>
<dbReference type="Pfam" id="PF05191">
    <property type="entry name" value="ADK_lid"/>
    <property type="match status" value="1"/>
</dbReference>
<reference evidence="10" key="1">
    <citation type="submission" date="2017-01" db="EMBL/GenBank/DDBJ databases">
        <title>Comparative genomics of anhydrobiosis in the tardigrade Hypsibius dujardini.</title>
        <authorList>
            <person name="Yoshida Y."/>
            <person name="Koutsovoulos G."/>
            <person name="Laetsch D."/>
            <person name="Stevens L."/>
            <person name="Kumar S."/>
            <person name="Horikawa D."/>
            <person name="Ishino K."/>
            <person name="Komine S."/>
            <person name="Tomita M."/>
            <person name="Blaxter M."/>
            <person name="Arakawa K."/>
        </authorList>
    </citation>
    <scope>NUCLEOTIDE SEQUENCE [LARGE SCALE GENOMIC DNA]</scope>
    <source>
        <strain evidence="10">Z151</strain>
    </source>
</reference>
<dbReference type="PRINTS" id="PR00094">
    <property type="entry name" value="ADENYLTKNASE"/>
</dbReference>
<protein>
    <recommendedName>
        <fullName evidence="6">Adenylate kinase</fullName>
        <ecNumber evidence="6">2.7.4.3</ecNumber>
    </recommendedName>
    <alternativeName>
        <fullName evidence="6">ATP-AMP transphosphorylase</fullName>
    </alternativeName>
    <alternativeName>
        <fullName evidence="6">ATP:AMP phosphotransferase</fullName>
    </alternativeName>
    <alternativeName>
        <fullName evidence="6">Adenylate kinase cytosolic and mitochondrial</fullName>
    </alternativeName>
    <alternativeName>
        <fullName evidence="6">Adenylate monophosphate kinase</fullName>
    </alternativeName>
</protein>
<feature type="binding site" evidence="6">
    <location>
        <begin position="121"/>
        <end position="124"/>
    </location>
    <ligand>
        <name>AMP</name>
        <dbReference type="ChEBI" id="CHEBI:456215"/>
    </ligand>
</feature>
<feature type="binding site" evidence="6">
    <location>
        <begin position="172"/>
        <end position="173"/>
    </location>
    <ligand>
        <name>ATP</name>
        <dbReference type="ChEBI" id="CHEBI:30616"/>
    </ligand>
</feature>
<dbReference type="GO" id="GO:0046034">
    <property type="term" value="P:ATP metabolic process"/>
    <property type="evidence" value="ECO:0007669"/>
    <property type="project" value="UniProtKB-UniRule"/>
</dbReference>
<dbReference type="Proteomes" id="UP000192578">
    <property type="component" value="Unassembled WGS sequence"/>
</dbReference>
<comment type="subunit">
    <text evidence="6">Monomer.</text>
</comment>
<evidence type="ECO:0000256" key="1">
    <source>
        <dbReference type="ARBA" id="ARBA00022679"/>
    </source>
</evidence>
<dbReference type="InterPro" id="IPR000850">
    <property type="entry name" value="Adenylat/UMP-CMP_kin"/>
</dbReference>
<dbReference type="AlphaFoldDB" id="A0A1W0X6W7"/>
<feature type="binding site" evidence="6">
    <location>
        <begin position="93"/>
        <end position="95"/>
    </location>
    <ligand>
        <name>AMP</name>
        <dbReference type="ChEBI" id="CHEBI:456215"/>
    </ligand>
</feature>
<dbReference type="InterPro" id="IPR006259">
    <property type="entry name" value="Adenyl_kin_sub"/>
</dbReference>
<dbReference type="InterPro" id="IPR027417">
    <property type="entry name" value="P-loop_NTPase"/>
</dbReference>
<comment type="function">
    <text evidence="6">Catalyzes the reversible transfer of the terminal phosphate group between ATP and AMP. Plays an important role in cellular energy homeostasis and in adenine nucleotide metabolism. Adenylate kinase activity is critical for regulation of the phosphate utilization and the AMP de novo biosynthesis pathways.</text>
</comment>
<keyword evidence="4 6" id="KW-0067">ATP-binding</keyword>
<comment type="caution">
    <text evidence="9">The sequence shown here is derived from an EMBL/GenBank/DDBJ whole genome shotgun (WGS) entry which is preliminary data.</text>
</comment>
<comment type="subcellular location">
    <subcellularLocation>
        <location evidence="6">Cytoplasm</location>
        <location evidence="6">Cytosol</location>
    </subcellularLocation>
    <subcellularLocation>
        <location evidence="6">Mitochondrion intermembrane space</location>
    </subcellularLocation>
    <text evidence="6">Predominantly mitochondrial.</text>
</comment>
<dbReference type="GO" id="GO:0006172">
    <property type="term" value="P:ADP biosynthetic process"/>
    <property type="evidence" value="ECO:0007669"/>
    <property type="project" value="UniProtKB-UniRule"/>
</dbReference>
<dbReference type="GO" id="GO:0005829">
    <property type="term" value="C:cytosol"/>
    <property type="evidence" value="ECO:0007669"/>
    <property type="project" value="UniProtKB-SubCell"/>
</dbReference>
<feature type="domain" description="Adenylate kinase active site lid" evidence="8">
    <location>
        <begin position="163"/>
        <end position="198"/>
    </location>
</feature>
<name>A0A1W0X6W7_HYPEX</name>
<dbReference type="Gene3D" id="3.40.50.300">
    <property type="entry name" value="P-loop containing nucleotide triphosphate hydrolases"/>
    <property type="match status" value="1"/>
</dbReference>
<feature type="binding site" evidence="6">
    <location>
        <position position="196"/>
    </location>
    <ligand>
        <name>AMP</name>
        <dbReference type="ChEBI" id="CHEBI:456215"/>
    </ligand>
</feature>
<dbReference type="EMBL" id="MTYJ01000012">
    <property type="protein sequence ID" value="OQV23267.1"/>
    <property type="molecule type" value="Genomic_DNA"/>
</dbReference>
<dbReference type="NCBIfam" id="TIGR01351">
    <property type="entry name" value="adk"/>
    <property type="match status" value="1"/>
</dbReference>
<feature type="binding site" evidence="6">
    <location>
        <position position="128"/>
    </location>
    <ligand>
        <name>AMP</name>
        <dbReference type="ChEBI" id="CHEBI:456215"/>
    </ligand>
</feature>
<evidence type="ECO:0000259" key="8">
    <source>
        <dbReference type="Pfam" id="PF05191"/>
    </source>
</evidence>
<comment type="catalytic activity">
    <reaction evidence="6">
        <text>AMP + ATP = 2 ADP</text>
        <dbReference type="Rhea" id="RHEA:12973"/>
        <dbReference type="ChEBI" id="CHEBI:30616"/>
        <dbReference type="ChEBI" id="CHEBI:456215"/>
        <dbReference type="ChEBI" id="CHEBI:456216"/>
        <dbReference type="EC" id="2.7.4.3"/>
    </reaction>
</comment>
<dbReference type="HAMAP" id="MF_00235">
    <property type="entry name" value="Adenylate_kinase_Adk"/>
    <property type="match status" value="1"/>
</dbReference>
<dbReference type="GO" id="GO:0005758">
    <property type="term" value="C:mitochondrial intermembrane space"/>
    <property type="evidence" value="ECO:0007669"/>
    <property type="project" value="UniProtKB-SubCell"/>
</dbReference>
<feature type="region of interest" description="LID" evidence="6">
    <location>
        <begin position="162"/>
        <end position="199"/>
    </location>
</feature>
<feature type="region of interest" description="NMPbind" evidence="6">
    <location>
        <begin position="66"/>
        <end position="95"/>
    </location>
</feature>
<dbReference type="GO" id="GO:0046033">
    <property type="term" value="P:AMP metabolic process"/>
    <property type="evidence" value="ECO:0007669"/>
    <property type="project" value="UniProtKB-UniRule"/>
</dbReference>
<keyword evidence="6" id="KW-0963">Cytoplasm</keyword>
<keyword evidence="5 6" id="KW-0496">Mitochondrion</keyword>
<accession>A0A1W0X6W7</accession>
<evidence type="ECO:0000256" key="3">
    <source>
        <dbReference type="ARBA" id="ARBA00022777"/>
    </source>
</evidence>
<keyword evidence="1 6" id="KW-0808">Transferase</keyword>
<dbReference type="Pfam" id="PF00406">
    <property type="entry name" value="ADK"/>
    <property type="match status" value="1"/>
</dbReference>
<dbReference type="CDD" id="cd01428">
    <property type="entry name" value="ADK"/>
    <property type="match status" value="1"/>
</dbReference>
<evidence type="ECO:0000256" key="5">
    <source>
        <dbReference type="ARBA" id="ARBA00023128"/>
    </source>
</evidence>
<dbReference type="NCBIfam" id="NF011100">
    <property type="entry name" value="PRK14527.1"/>
    <property type="match status" value="1"/>
</dbReference>
<feature type="binding site" evidence="6">
    <location>
        <position position="235"/>
    </location>
    <ligand>
        <name>ATP</name>
        <dbReference type="ChEBI" id="CHEBI:30616"/>
    </ligand>
</feature>
<dbReference type="OrthoDB" id="439792at2759"/>
<gene>
    <name evidence="9" type="ORF">BV898_02719</name>
</gene>
<feature type="binding site" evidence="6">
    <location>
        <position position="163"/>
    </location>
    <ligand>
        <name>ATP</name>
        <dbReference type="ChEBI" id="CHEBI:30616"/>
    </ligand>
</feature>
<dbReference type="GO" id="GO:0004017">
    <property type="term" value="F:AMP kinase activity"/>
    <property type="evidence" value="ECO:0007669"/>
    <property type="project" value="UniProtKB-UniRule"/>
</dbReference>
<sequence>MALRQIGSDASARQPYVQAQTSQQEKEQHHTKQISGINGILVGPPGSGKGTQAPLIAQRYGVCHLATGDLLRAEVESGSELGKTVKKVMDDGKLVSDDSVVQLIDRRLDTPSCARGFLLDGFPRTLGQAEKLDKLLEHRKRQLDTVIEFGIDDSLLVKRITGRWVHQPSGRSYHEIFNPPKQPGIDDVTGEPLVRRSDDNEATLKKRLTAYHEQTAPLVNYYQKRHIHHKVDASQPPSQVEDQIEGIINSTKLKDRVGWCSLQ</sequence>
<dbReference type="PANTHER" id="PTHR23359">
    <property type="entry name" value="NUCLEOTIDE KINASE"/>
    <property type="match status" value="1"/>
</dbReference>
<organism evidence="9 10">
    <name type="scientific">Hypsibius exemplaris</name>
    <name type="common">Freshwater tardigrade</name>
    <dbReference type="NCBI Taxonomy" id="2072580"/>
    <lineage>
        <taxon>Eukaryota</taxon>
        <taxon>Metazoa</taxon>
        <taxon>Ecdysozoa</taxon>
        <taxon>Tardigrada</taxon>
        <taxon>Eutardigrada</taxon>
        <taxon>Parachela</taxon>
        <taxon>Hypsibioidea</taxon>
        <taxon>Hypsibiidae</taxon>
        <taxon>Hypsibius</taxon>
    </lineage>
</organism>
<dbReference type="FunFam" id="3.40.50.300:FF:000106">
    <property type="entry name" value="Adenylate kinase mitochondrial"/>
    <property type="match status" value="1"/>
</dbReference>
<feature type="binding site" evidence="6">
    <location>
        <begin position="46"/>
        <end position="51"/>
    </location>
    <ligand>
        <name>ATP</name>
        <dbReference type="ChEBI" id="CHEBI:30616"/>
    </ligand>
</feature>
<feature type="binding site" evidence="6">
    <location>
        <position position="207"/>
    </location>
    <ligand>
        <name>AMP</name>
        <dbReference type="ChEBI" id="CHEBI:456215"/>
    </ligand>
</feature>
<comment type="similarity">
    <text evidence="6">Belongs to the adenylate kinase family. AK2 subfamily.</text>
</comment>
<evidence type="ECO:0000256" key="6">
    <source>
        <dbReference type="HAMAP-Rule" id="MF_03168"/>
    </source>
</evidence>
<keyword evidence="3 6" id="KW-0418">Kinase</keyword>
<comment type="domain">
    <text evidence="6">Consists of three domains, a large central CORE domain and two small peripheral domains, NMPbind and LID, which undergo movements during catalysis. The LID domain closes over the site of phosphoryl transfer upon ATP binding. Assembling and dissambling the active center during each catalytic cycle provides an effective means to prevent ATP hydrolysis.</text>
</comment>
<dbReference type="NCBIfam" id="NF001381">
    <property type="entry name" value="PRK00279.1-3"/>
    <property type="match status" value="1"/>
</dbReference>
<dbReference type="SUPFAM" id="SSF52540">
    <property type="entry name" value="P-loop containing nucleoside triphosphate hydrolases"/>
    <property type="match status" value="1"/>
</dbReference>
<keyword evidence="2 6" id="KW-0547">Nucleotide-binding</keyword>
<keyword evidence="10" id="KW-1185">Reference proteome</keyword>
<dbReference type="InterPro" id="IPR007862">
    <property type="entry name" value="Adenylate_kinase_lid-dom"/>
</dbReference>
<feature type="binding site" evidence="6">
    <location>
        <position position="72"/>
    </location>
    <ligand>
        <name>AMP</name>
        <dbReference type="ChEBI" id="CHEBI:456215"/>
    </ligand>
</feature>
<evidence type="ECO:0000313" key="9">
    <source>
        <dbReference type="EMBL" id="OQV23267.1"/>
    </source>
</evidence>
<evidence type="ECO:0000313" key="10">
    <source>
        <dbReference type="Proteomes" id="UP000192578"/>
    </source>
</evidence>
<dbReference type="EC" id="2.7.4.3" evidence="6"/>